<comment type="caution">
    <text evidence="6">The sequence shown here is derived from an EMBL/GenBank/DDBJ whole genome shotgun (WGS) entry which is preliminary data.</text>
</comment>
<dbReference type="SUPFAM" id="SSF64263">
    <property type="entry name" value="Prokaryotic ribosomal protein L17"/>
    <property type="match status" value="1"/>
</dbReference>
<evidence type="ECO:0000256" key="1">
    <source>
        <dbReference type="ARBA" id="ARBA00008777"/>
    </source>
</evidence>
<dbReference type="InterPro" id="IPR036373">
    <property type="entry name" value="Ribosomal_bL17_sf"/>
</dbReference>
<comment type="similarity">
    <text evidence="1 4 5">Belongs to the bacterial ribosomal protein bL17 family.</text>
</comment>
<evidence type="ECO:0000256" key="5">
    <source>
        <dbReference type="RuleBase" id="RU000660"/>
    </source>
</evidence>
<dbReference type="EMBL" id="VAUV01000010">
    <property type="protein sequence ID" value="TLD69999.1"/>
    <property type="molecule type" value="Genomic_DNA"/>
</dbReference>
<dbReference type="Proteomes" id="UP000306196">
    <property type="component" value="Unassembled WGS sequence"/>
</dbReference>
<comment type="subunit">
    <text evidence="4">Part of the 50S ribosomal subunit. Contacts protein L32.</text>
</comment>
<keyword evidence="3 4" id="KW-0687">Ribonucleoprotein</keyword>
<dbReference type="NCBIfam" id="TIGR00059">
    <property type="entry name" value="L17"/>
    <property type="match status" value="1"/>
</dbReference>
<dbReference type="InterPro" id="IPR000456">
    <property type="entry name" value="Ribosomal_bL17"/>
</dbReference>
<dbReference type="RefSeq" id="WP_138087055.1">
    <property type="nucleotide sequence ID" value="NZ_VAUV01000010.1"/>
</dbReference>
<dbReference type="AlphaFoldDB" id="A0A5R8KEJ0"/>
<evidence type="ECO:0000256" key="2">
    <source>
        <dbReference type="ARBA" id="ARBA00022980"/>
    </source>
</evidence>
<evidence type="ECO:0000256" key="3">
    <source>
        <dbReference type="ARBA" id="ARBA00023274"/>
    </source>
</evidence>
<keyword evidence="7" id="KW-1185">Reference proteome</keyword>
<dbReference type="Pfam" id="PF01196">
    <property type="entry name" value="Ribosomal_L17"/>
    <property type="match status" value="1"/>
</dbReference>
<evidence type="ECO:0000313" key="7">
    <source>
        <dbReference type="Proteomes" id="UP000306196"/>
    </source>
</evidence>
<proteinExistence type="inferred from homology"/>
<dbReference type="HAMAP" id="MF_01368">
    <property type="entry name" value="Ribosomal_bL17"/>
    <property type="match status" value="1"/>
</dbReference>
<dbReference type="GO" id="GO:0006412">
    <property type="term" value="P:translation"/>
    <property type="evidence" value="ECO:0007669"/>
    <property type="project" value="UniProtKB-UniRule"/>
</dbReference>
<evidence type="ECO:0000313" key="6">
    <source>
        <dbReference type="EMBL" id="TLD69999.1"/>
    </source>
</evidence>
<name>A0A5R8KEJ0_9BACT</name>
<dbReference type="GO" id="GO:0003735">
    <property type="term" value="F:structural constituent of ribosome"/>
    <property type="evidence" value="ECO:0007669"/>
    <property type="project" value="InterPro"/>
</dbReference>
<dbReference type="GO" id="GO:0022625">
    <property type="term" value="C:cytosolic large ribosomal subunit"/>
    <property type="evidence" value="ECO:0007669"/>
    <property type="project" value="TreeGrafter"/>
</dbReference>
<dbReference type="InterPro" id="IPR047859">
    <property type="entry name" value="Ribosomal_bL17_CS"/>
</dbReference>
<protein>
    <recommendedName>
        <fullName evidence="4">Large ribosomal subunit protein bL17</fullName>
    </recommendedName>
</protein>
<dbReference type="Gene3D" id="3.90.1030.10">
    <property type="entry name" value="Ribosomal protein L17"/>
    <property type="match status" value="1"/>
</dbReference>
<evidence type="ECO:0000256" key="4">
    <source>
        <dbReference type="HAMAP-Rule" id="MF_01368"/>
    </source>
</evidence>
<organism evidence="6 7">
    <name type="scientific">Phragmitibacter flavus</name>
    <dbReference type="NCBI Taxonomy" id="2576071"/>
    <lineage>
        <taxon>Bacteria</taxon>
        <taxon>Pseudomonadati</taxon>
        <taxon>Verrucomicrobiota</taxon>
        <taxon>Verrucomicrobiia</taxon>
        <taxon>Verrucomicrobiales</taxon>
        <taxon>Verrucomicrobiaceae</taxon>
        <taxon>Phragmitibacter</taxon>
    </lineage>
</organism>
<reference evidence="6 7" key="1">
    <citation type="submission" date="2019-05" db="EMBL/GenBank/DDBJ databases">
        <title>Verrucobacter flavum gen. nov., sp. nov. a new member of the family Verrucomicrobiaceae.</title>
        <authorList>
            <person name="Szuroczki S."/>
            <person name="Abbaszade G."/>
            <person name="Szabo A."/>
            <person name="Felfoldi T."/>
            <person name="Schumann P."/>
            <person name="Boka K."/>
            <person name="Keki Z."/>
            <person name="Toumi M."/>
            <person name="Toth E."/>
        </authorList>
    </citation>
    <scope>NUCLEOTIDE SEQUENCE [LARGE SCALE GENOMIC DNA]</scope>
    <source>
        <strain evidence="6 7">MG-N-17</strain>
    </source>
</reference>
<dbReference type="PANTHER" id="PTHR14413">
    <property type="entry name" value="RIBOSOMAL PROTEIN L17"/>
    <property type="match status" value="1"/>
</dbReference>
<gene>
    <name evidence="4" type="primary">rplQ</name>
    <name evidence="6" type="ORF">FEM03_14810</name>
</gene>
<sequence length="156" mass="17249">MRHKRKTVKLQRSQSHRDALLKNLCKSLIEHRRIRTTVAKAKAVRPVVEKLVTLGKKALAAEGANEKEIAAKRVHFARQAFAQLRDKSLVKKLFSEIAVASKDRKGGYTRITKLGQRQSDSAPMAFIEWVDLAAPVGAAVVEDAPAKEEAKAEAEA</sequence>
<dbReference type="PANTHER" id="PTHR14413:SF16">
    <property type="entry name" value="LARGE RIBOSOMAL SUBUNIT PROTEIN BL17M"/>
    <property type="match status" value="1"/>
</dbReference>
<dbReference type="OrthoDB" id="9809073at2"/>
<keyword evidence="2 4" id="KW-0689">Ribosomal protein</keyword>
<accession>A0A5R8KEJ0</accession>
<dbReference type="PROSITE" id="PS01167">
    <property type="entry name" value="RIBOSOMAL_L17"/>
    <property type="match status" value="1"/>
</dbReference>